<dbReference type="InterPro" id="IPR003772">
    <property type="entry name" value="YceD"/>
</dbReference>
<dbReference type="Proteomes" id="UP000231019">
    <property type="component" value="Unassembled WGS sequence"/>
</dbReference>
<proteinExistence type="predicted"/>
<evidence type="ECO:0000313" key="1">
    <source>
        <dbReference type="EMBL" id="PIW19350.1"/>
    </source>
</evidence>
<sequence>MTQFYQKFYITPAELSRLPQKTAVFELDFPPGHFDDPEMKVKSLKGQIRLELQTNIIRIWAEVQACLELICDRTLNPYLFEQNFNFEEAVEVVSEYSFEENLELTPEEAGEQILPEEELDIAELIRQYIILNLPAQKLSSESCYNEDLARVNQSFDFSSPDPAWESIRQAVQSWEVDSSKQ</sequence>
<evidence type="ECO:0000313" key="2">
    <source>
        <dbReference type="Proteomes" id="UP000231019"/>
    </source>
</evidence>
<name>A0A2M7GB33_9BACT</name>
<evidence type="ECO:0008006" key="3">
    <source>
        <dbReference type="Google" id="ProtNLM"/>
    </source>
</evidence>
<organism evidence="1 2">
    <name type="scientific">bacterium (Candidatus Blackallbacteria) CG17_big_fil_post_rev_8_21_14_2_50_48_46</name>
    <dbReference type="NCBI Taxonomy" id="2014261"/>
    <lineage>
        <taxon>Bacteria</taxon>
        <taxon>Candidatus Blackallbacteria</taxon>
    </lineage>
</organism>
<dbReference type="AlphaFoldDB" id="A0A2M7GB33"/>
<protein>
    <recommendedName>
        <fullName evidence="3">DUF177 domain-containing protein</fullName>
    </recommendedName>
</protein>
<comment type="caution">
    <text evidence="1">The sequence shown here is derived from an EMBL/GenBank/DDBJ whole genome shotgun (WGS) entry which is preliminary data.</text>
</comment>
<dbReference type="EMBL" id="PFFQ01000004">
    <property type="protein sequence ID" value="PIW19350.1"/>
    <property type="molecule type" value="Genomic_DNA"/>
</dbReference>
<dbReference type="Pfam" id="PF02620">
    <property type="entry name" value="YceD"/>
    <property type="match status" value="1"/>
</dbReference>
<gene>
    <name evidence="1" type="ORF">COW36_00485</name>
</gene>
<reference evidence="1 2" key="1">
    <citation type="submission" date="2017-09" db="EMBL/GenBank/DDBJ databases">
        <title>Depth-based differentiation of microbial function through sediment-hosted aquifers and enrichment of novel symbionts in the deep terrestrial subsurface.</title>
        <authorList>
            <person name="Probst A.J."/>
            <person name="Ladd B."/>
            <person name="Jarett J.K."/>
            <person name="Geller-Mcgrath D.E."/>
            <person name="Sieber C.M."/>
            <person name="Emerson J.B."/>
            <person name="Anantharaman K."/>
            <person name="Thomas B.C."/>
            <person name="Malmstrom R."/>
            <person name="Stieglmeier M."/>
            <person name="Klingl A."/>
            <person name="Woyke T."/>
            <person name="Ryan C.M."/>
            <person name="Banfield J.F."/>
        </authorList>
    </citation>
    <scope>NUCLEOTIDE SEQUENCE [LARGE SCALE GENOMIC DNA]</scope>
    <source>
        <strain evidence="1">CG17_big_fil_post_rev_8_21_14_2_50_48_46</strain>
    </source>
</reference>
<accession>A0A2M7GB33</accession>